<reference evidence="2 3" key="1">
    <citation type="journal article" date="2011" name="J. Bacteriol.">
        <title>Complete genome sequence of Corynebacterium pseudotuberculosis I19, a strain isolated from a cow in Israel with bovine mastitis.</title>
        <authorList>
            <consortium name="Consortium: Rede Paraense de Genomica e Proteomica (RPGP)"/>
            <person name="Silva A."/>
            <person name="Schneider M.P."/>
            <person name="Cerdeira L."/>
            <person name="Barbosa M.S."/>
            <person name="Ramos R.T."/>
            <person name="Carneiro A.R."/>
            <person name="Santos R."/>
            <person name="Lima M."/>
            <person name="D'Afonseca V."/>
            <person name="Almeida S.S."/>
            <person name="Santos A.R."/>
            <person name="Soares S.C."/>
            <person name="Pinto A.C."/>
            <person name="Ali A."/>
            <person name="Dorella F.A."/>
            <person name="Rocha F."/>
            <person name="de Abreu V.A."/>
            <person name="Trost E."/>
            <person name="Tauch A."/>
            <person name="Shpigel N."/>
            <person name="Miyoshi A."/>
            <person name="Azevedo V."/>
        </authorList>
    </citation>
    <scope>NUCLEOTIDE SEQUENCE [LARGE SCALE GENOMIC DNA]</scope>
    <source>
        <strain evidence="2 3">C231</strain>
    </source>
</reference>
<keyword evidence="3" id="KW-1185">Reference proteome</keyword>
<feature type="region of interest" description="Disordered" evidence="1">
    <location>
        <begin position="45"/>
        <end position="74"/>
    </location>
</feature>
<dbReference type="EMBL" id="CP001829">
    <property type="protein sequence ID" value="ADL11131.2"/>
    <property type="molecule type" value="Genomic_DNA"/>
</dbReference>
<gene>
    <name evidence="2" type="ORF">CPC231_08400</name>
</gene>
<name>D9QC55_CORP2</name>
<dbReference type="STRING" id="681645.CpC231_1669"/>
<dbReference type="AlphaFoldDB" id="D9QC55"/>
<protein>
    <submittedName>
        <fullName evidence="2">Uncharacterized protein</fullName>
    </submittedName>
</protein>
<dbReference type="Proteomes" id="UP000000276">
    <property type="component" value="Chromosome"/>
</dbReference>
<accession>D9QC55</accession>
<evidence type="ECO:0000313" key="2">
    <source>
        <dbReference type="EMBL" id="ADL11131.2"/>
    </source>
</evidence>
<feature type="compositionally biased region" description="Basic and acidic residues" evidence="1">
    <location>
        <begin position="51"/>
        <end position="67"/>
    </location>
</feature>
<evidence type="ECO:0000313" key="3">
    <source>
        <dbReference type="Proteomes" id="UP000000276"/>
    </source>
</evidence>
<sequence>MGSSSPCEGGGVLCYPQKINPRRIYIMDRAENTTEQVTPTLDHAAANASSQDKEPDTPPETFDRKYVETLTRGS</sequence>
<dbReference type="KEGG" id="cpq:CPC231_08400"/>
<dbReference type="HOGENOM" id="CLU_2681467_0_0_11"/>
<reference evidence="2 3" key="2">
    <citation type="journal article" date="2011" name="PLoS ONE">
        <title>Evidence for reductive genome evolution and lateral acquisition of virulence functions in two Corynebacterium pseudotuberculosis strains.</title>
        <authorList>
            <person name="Ruiz J.C."/>
            <person name="D'Afonseca V."/>
            <person name="Silva A."/>
            <person name="Ali A."/>
            <person name="Pinto A.C."/>
            <person name="Santos A.R."/>
            <person name="Rocha A.A."/>
            <person name="Lopes D.O."/>
            <person name="Dorella F.A."/>
            <person name="Pacheco L.G."/>
            <person name="Costa M.P."/>
            <person name="Turk M.Z."/>
            <person name="Seyffert N."/>
            <person name="Moraes P.M."/>
            <person name="Soares S.C."/>
            <person name="Almeida S.S."/>
            <person name="Castro T.L."/>
            <person name="Abreu V.A."/>
            <person name="Trost E."/>
            <person name="Baumbach J."/>
            <person name="Tauch A."/>
            <person name="Schneider M.P."/>
            <person name="McCulloch J."/>
            <person name="Cerdeira L.T."/>
            <person name="Ramos R.T."/>
            <person name="Zerlotini A."/>
            <person name="Dominitini A."/>
            <person name="Resende D.M."/>
            <person name="Coser E.M."/>
            <person name="Oliveira L.M."/>
            <person name="Pedrosa A.L."/>
            <person name="Vieira C.U."/>
            <person name="Guimaraes C.T."/>
            <person name="Bartholomeu D.C."/>
            <person name="Oliveira D.M."/>
            <person name="Santos F.R."/>
            <person name="Rabelo E.M."/>
            <person name="Lobo F.P."/>
            <person name="Franco G.R."/>
            <person name="Costa A.F."/>
            <person name="Castro I.M."/>
            <person name="Dias S.R."/>
            <person name="Ferro J.A."/>
            <person name="Ortega J.M."/>
            <person name="Paiva L.V."/>
            <person name="Goulart L.R."/>
            <person name="Almeida J.F."/>
            <person name="Ferro M.I."/>
            <person name="Carneiro N.P."/>
            <person name="Falcao P.R."/>
            <person name="Grynberg P."/>
            <person name="Teixeira S.M."/>
            <person name="Brommonschenkel S."/>
            <person name="Oliveira S.C."/>
            <person name="Meyer R."/>
            <person name="Moore R.J."/>
            <person name="Miyoshi A."/>
            <person name="Oliveira G.C."/>
            <person name="Azevedo V."/>
        </authorList>
    </citation>
    <scope>NUCLEOTIDE SEQUENCE [LARGE SCALE GENOMIC DNA]</scope>
    <source>
        <strain evidence="2 3">C231</strain>
    </source>
</reference>
<evidence type="ECO:0000256" key="1">
    <source>
        <dbReference type="SAM" id="MobiDB-lite"/>
    </source>
</evidence>
<organism evidence="2 3">
    <name type="scientific">Corynebacterium pseudotuberculosis (strain C231)</name>
    <dbReference type="NCBI Taxonomy" id="681645"/>
    <lineage>
        <taxon>Bacteria</taxon>
        <taxon>Bacillati</taxon>
        <taxon>Actinomycetota</taxon>
        <taxon>Actinomycetes</taxon>
        <taxon>Mycobacteriales</taxon>
        <taxon>Corynebacteriaceae</taxon>
        <taxon>Corynebacterium</taxon>
    </lineage>
</organism>
<proteinExistence type="predicted"/>